<feature type="domain" description="Galactose oxidase-like Early set" evidence="5">
    <location>
        <begin position="486"/>
        <end position="579"/>
    </location>
</feature>
<feature type="region of interest" description="Disordered" evidence="2">
    <location>
        <begin position="1"/>
        <end position="58"/>
    </location>
</feature>
<feature type="transmembrane region" description="Helical" evidence="3">
    <location>
        <begin position="64"/>
        <end position="82"/>
    </location>
</feature>
<evidence type="ECO:0000256" key="3">
    <source>
        <dbReference type="SAM" id="Phobius"/>
    </source>
</evidence>
<dbReference type="SUPFAM" id="SSF50965">
    <property type="entry name" value="Galactose oxidase, central domain"/>
    <property type="match status" value="1"/>
</dbReference>
<feature type="domain" description="Glyoxal oxidase N-terminal" evidence="4">
    <location>
        <begin position="148"/>
        <end position="480"/>
    </location>
</feature>
<dbReference type="SUPFAM" id="SSF81296">
    <property type="entry name" value="E set domains"/>
    <property type="match status" value="1"/>
</dbReference>
<dbReference type="InterPro" id="IPR015202">
    <property type="entry name" value="GO-like_E_set"/>
</dbReference>
<name>A0A2I2KRD9_9ACTN</name>
<dbReference type="PANTHER" id="PTHR32208:SF21">
    <property type="entry name" value="LOW QUALITY PROTEIN: ALDEHYDE OXIDASE GLOX-LIKE"/>
    <property type="match status" value="1"/>
</dbReference>
<evidence type="ECO:0000259" key="4">
    <source>
        <dbReference type="Pfam" id="PF07250"/>
    </source>
</evidence>
<dbReference type="Pfam" id="PF07250">
    <property type="entry name" value="Glyoxal_oxid_N"/>
    <property type="match status" value="1"/>
</dbReference>
<protein>
    <submittedName>
        <fullName evidence="6">Uncharacterized protein</fullName>
    </submittedName>
</protein>
<keyword evidence="3" id="KW-0472">Membrane</keyword>
<keyword evidence="3" id="KW-1133">Transmembrane helix</keyword>
<organism evidence="6 7">
    <name type="scientific">Frankia canadensis</name>
    <dbReference type="NCBI Taxonomy" id="1836972"/>
    <lineage>
        <taxon>Bacteria</taxon>
        <taxon>Bacillati</taxon>
        <taxon>Actinomycetota</taxon>
        <taxon>Actinomycetes</taxon>
        <taxon>Frankiales</taxon>
        <taxon>Frankiaceae</taxon>
        <taxon>Frankia</taxon>
    </lineage>
</organism>
<dbReference type="Pfam" id="PF09118">
    <property type="entry name" value="GO-like_E_set"/>
    <property type="match status" value="1"/>
</dbReference>
<dbReference type="CDD" id="cd02851">
    <property type="entry name" value="E_set_GO_C"/>
    <property type="match status" value="1"/>
</dbReference>
<accession>A0A2I2KRD9</accession>
<dbReference type="InterPro" id="IPR011043">
    <property type="entry name" value="Gal_Oxase/kelch_b-propeller"/>
</dbReference>
<sequence>MADRSHPPRGGGDPRPGGRPTPRPDLDAPTVSNLPAVDAPEPVDDPRMAPVVATPSKSRRRRRILQAAVIVLVVLGGNIPYMNSWASDRYNEWRSHQPDYMRANGRWDIVADSGSRSIHAALLRTGKVLLMAGSGNDKKSFDAKRFETILWDPVANTFQKVYTPWDVFCAGHAFLPNGDLLIAGGTKAYEVLAQDSPDGKKKEYRGLKDSYLFDPIAERYVKTGFLAHARWYPTLVTLANGAVVAVSGLNEKGDIDPGNTESYDSQSASWIQHPDLRKEFPTYPSLLLAADGRLFFSGANAGYGPASLAARQSGLWNLTNNAFQAVPGLPLPEVNETAGTVMLAPAQEQKVMFIGGGGVGDTQVATDRTAIVDLTQPQPAWERGPDLSSPKRYPGAVVLPDDTVLVAGGSRRYRAKDTLSAEIYDPATNRFRRVADPHVGRDYHSEYLLLPDGRVAVFGSNPLTDDNIFETRVEIYSPAYLYAGPRPVVSGAPTTIGRATSVSFKASQKIDKVRLIRPGAYTHVTDTEQRSVALPITAQADGTVTVNVPDNPNVLPGDWYMLFADNEAGVPSVATWVHVTP</sequence>
<dbReference type="InterPro" id="IPR014756">
    <property type="entry name" value="Ig_E-set"/>
</dbReference>
<dbReference type="InterPro" id="IPR009880">
    <property type="entry name" value="Glyoxal_oxidase_N"/>
</dbReference>
<dbReference type="Gene3D" id="2.60.40.10">
    <property type="entry name" value="Immunoglobulins"/>
    <property type="match status" value="1"/>
</dbReference>
<dbReference type="Proteomes" id="UP000234331">
    <property type="component" value="Unassembled WGS sequence"/>
</dbReference>
<evidence type="ECO:0000256" key="1">
    <source>
        <dbReference type="ARBA" id="ARBA00022729"/>
    </source>
</evidence>
<evidence type="ECO:0000259" key="5">
    <source>
        <dbReference type="Pfam" id="PF09118"/>
    </source>
</evidence>
<evidence type="ECO:0000313" key="7">
    <source>
        <dbReference type="Proteomes" id="UP000234331"/>
    </source>
</evidence>
<evidence type="ECO:0000256" key="2">
    <source>
        <dbReference type="SAM" id="MobiDB-lite"/>
    </source>
</evidence>
<dbReference type="PANTHER" id="PTHR32208">
    <property type="entry name" value="SECRETED PROTEIN-RELATED"/>
    <property type="match status" value="1"/>
</dbReference>
<dbReference type="GO" id="GO:0005975">
    <property type="term" value="P:carbohydrate metabolic process"/>
    <property type="evidence" value="ECO:0007669"/>
    <property type="project" value="UniProtKB-ARBA"/>
</dbReference>
<dbReference type="Gene3D" id="2.130.10.80">
    <property type="entry name" value="Galactose oxidase/kelch, beta-propeller"/>
    <property type="match status" value="1"/>
</dbReference>
<dbReference type="AlphaFoldDB" id="A0A2I2KRD9"/>
<dbReference type="EMBL" id="FZMO01000146">
    <property type="protein sequence ID" value="SNQ48219.1"/>
    <property type="molecule type" value="Genomic_DNA"/>
</dbReference>
<proteinExistence type="predicted"/>
<keyword evidence="7" id="KW-1185">Reference proteome</keyword>
<evidence type="ECO:0000313" key="6">
    <source>
        <dbReference type="EMBL" id="SNQ48219.1"/>
    </source>
</evidence>
<gene>
    <name evidence="6" type="ORF">FRACA_230013</name>
</gene>
<dbReference type="InterPro" id="IPR013783">
    <property type="entry name" value="Ig-like_fold"/>
</dbReference>
<reference evidence="6 7" key="1">
    <citation type="submission" date="2017-06" db="EMBL/GenBank/DDBJ databases">
        <authorList>
            <person name="Kim H.J."/>
            <person name="Triplett B.A."/>
        </authorList>
    </citation>
    <scope>NUCLEOTIDE SEQUENCE [LARGE SCALE GENOMIC DNA]</scope>
    <source>
        <strain evidence="6">FRACA_ARgP5</strain>
    </source>
</reference>
<keyword evidence="3" id="KW-0812">Transmembrane</keyword>
<keyword evidence="1" id="KW-0732">Signal</keyword>
<dbReference type="InterPro" id="IPR037293">
    <property type="entry name" value="Gal_Oxidase_central_sf"/>
</dbReference>